<proteinExistence type="predicted"/>
<gene>
    <name evidence="2" type="ORF">ESP70_009295</name>
</gene>
<dbReference type="PROSITE" id="PS51186">
    <property type="entry name" value="GNAT"/>
    <property type="match status" value="1"/>
</dbReference>
<comment type="caution">
    <text evidence="2">The sequence shown here is derived from an EMBL/GenBank/DDBJ whole genome shotgun (WGS) entry which is preliminary data.</text>
</comment>
<keyword evidence="3" id="KW-1185">Reference proteome</keyword>
<dbReference type="Gene3D" id="3.40.630.30">
    <property type="match status" value="1"/>
</dbReference>
<accession>A0A5M4FE53</accession>
<dbReference type="EMBL" id="SDPQ02000002">
    <property type="protein sequence ID" value="KAA1397554.1"/>
    <property type="molecule type" value="Genomic_DNA"/>
</dbReference>
<evidence type="ECO:0000313" key="3">
    <source>
        <dbReference type="Proteomes" id="UP000380867"/>
    </source>
</evidence>
<reference evidence="2" key="1">
    <citation type="submission" date="2019-09" db="EMBL/GenBank/DDBJ databases">
        <authorList>
            <person name="Li J."/>
        </authorList>
    </citation>
    <scope>NUCLEOTIDE SEQUENCE [LARGE SCALE GENOMIC DNA]</scope>
    <source>
        <strain evidence="2">JCM 14732</strain>
    </source>
</reference>
<feature type="domain" description="N-acetyltransferase" evidence="1">
    <location>
        <begin position="4"/>
        <end position="166"/>
    </location>
</feature>
<dbReference type="Pfam" id="PF00583">
    <property type="entry name" value="Acetyltransf_1"/>
    <property type="match status" value="1"/>
</dbReference>
<name>A0A5M4FE53_9ACTN</name>
<dbReference type="SUPFAM" id="SSF55729">
    <property type="entry name" value="Acyl-CoA N-acyltransferases (Nat)"/>
    <property type="match status" value="1"/>
</dbReference>
<evidence type="ECO:0000259" key="1">
    <source>
        <dbReference type="PROSITE" id="PS51186"/>
    </source>
</evidence>
<dbReference type="RefSeq" id="WP_149689003.1">
    <property type="nucleotide sequence ID" value="NZ_SDPQ02000002.1"/>
</dbReference>
<dbReference type="GO" id="GO:0016747">
    <property type="term" value="F:acyltransferase activity, transferring groups other than amino-acyl groups"/>
    <property type="evidence" value="ECO:0007669"/>
    <property type="project" value="InterPro"/>
</dbReference>
<dbReference type="Proteomes" id="UP000380867">
    <property type="component" value="Unassembled WGS sequence"/>
</dbReference>
<dbReference type="AlphaFoldDB" id="A0A5M4FE53"/>
<organism evidence="2 3">
    <name type="scientific">Aeromicrobium ginsengisoli</name>
    <dbReference type="NCBI Taxonomy" id="363867"/>
    <lineage>
        <taxon>Bacteria</taxon>
        <taxon>Bacillati</taxon>
        <taxon>Actinomycetota</taxon>
        <taxon>Actinomycetes</taxon>
        <taxon>Propionibacteriales</taxon>
        <taxon>Nocardioidaceae</taxon>
        <taxon>Aeromicrobium</taxon>
    </lineage>
</organism>
<sequence length="168" mass="18645">MGAITIRPVEADEWPIMAWLWQCFRHDLAPIVSALPYADGRYQTAGLPAEHTADTVTYLAWQAHPRADEPAPVGFAVVDDLTTDRRSLAALWVAPAVRRDGVGMMLALDVVGRHDGPWAIACQHDNAAALGFWRRFADLAFGPGRWREDQREVPGRLGVPPDHWIESS</sequence>
<dbReference type="InterPro" id="IPR000182">
    <property type="entry name" value="GNAT_dom"/>
</dbReference>
<evidence type="ECO:0000313" key="2">
    <source>
        <dbReference type="EMBL" id="KAA1397554.1"/>
    </source>
</evidence>
<protein>
    <submittedName>
        <fullName evidence="2">GNAT family N-acetyltransferase</fullName>
    </submittedName>
</protein>
<dbReference type="OrthoDB" id="3627178at2"/>
<dbReference type="InterPro" id="IPR016181">
    <property type="entry name" value="Acyl_CoA_acyltransferase"/>
</dbReference>